<accession>H5SGL0</accession>
<organism evidence="2">
    <name type="scientific">uncultured Bacteroidota bacterium</name>
    <dbReference type="NCBI Taxonomy" id="152509"/>
    <lineage>
        <taxon>Bacteria</taxon>
        <taxon>Pseudomonadati</taxon>
        <taxon>Bacteroidota</taxon>
        <taxon>environmental samples</taxon>
    </lineage>
</organism>
<dbReference type="Pfam" id="PF00534">
    <property type="entry name" value="Glycos_transf_1"/>
    <property type="match status" value="1"/>
</dbReference>
<dbReference type="EMBL" id="AP011714">
    <property type="protein sequence ID" value="BAL55296.1"/>
    <property type="molecule type" value="Genomic_DNA"/>
</dbReference>
<dbReference type="AlphaFoldDB" id="H5SGL0"/>
<dbReference type="InterPro" id="IPR001296">
    <property type="entry name" value="Glyco_trans_1"/>
</dbReference>
<gene>
    <name evidence="2" type="ORF">HGMM_F25B04C39</name>
</gene>
<dbReference type="PANTHER" id="PTHR45947">
    <property type="entry name" value="SULFOQUINOVOSYL TRANSFERASE SQD2"/>
    <property type="match status" value="1"/>
</dbReference>
<protein>
    <submittedName>
        <fullName evidence="2">Glycosyl transferase family 1</fullName>
    </submittedName>
</protein>
<dbReference type="GO" id="GO:0016757">
    <property type="term" value="F:glycosyltransferase activity"/>
    <property type="evidence" value="ECO:0007669"/>
    <property type="project" value="InterPro"/>
</dbReference>
<dbReference type="Gene3D" id="3.40.50.2000">
    <property type="entry name" value="Glycogen Phosphorylase B"/>
    <property type="match status" value="2"/>
</dbReference>
<sequence>MLTGPGSYVHILAASLKNLGQLDTLFHYYPTWRAEYVRKTREKTYRPYRWVVKGIWAVGRRLPYWHKFNPQRYYEYLLYDSLCALHLPEGVPVLWAWSQTSLFTMRKARRLGMKVLLELPASHPSLWQEVANRIYEPFPGLKTPYGLYLPAHLRRIEEELYEADHIQVLSSFVRNQLLERGFGAQKVHLLPLGVDAQRFVRADAPPSEPFRFLYVGRIELMKGVHWLLEAFRRLRLPSAELWLAGPILEEMRPILRAYEGSFVYKGEWQRERLPELYRQANVFVFPTVLDSFGLVLLEAMACGLPVIATSHSGAPDLIGPEEGWVVSPFSVEALMEAMESAYRTGRDVLWSMGKRARQKVEQNYTLSHYQSRVAAHLATYGV</sequence>
<name>H5SGL0_9BACT</name>
<evidence type="ECO:0000313" key="2">
    <source>
        <dbReference type="EMBL" id="BAL55296.1"/>
    </source>
</evidence>
<dbReference type="PANTHER" id="PTHR45947:SF3">
    <property type="entry name" value="SULFOQUINOVOSYL TRANSFERASE SQD2"/>
    <property type="match status" value="1"/>
</dbReference>
<dbReference type="SUPFAM" id="SSF53756">
    <property type="entry name" value="UDP-Glycosyltransferase/glycogen phosphorylase"/>
    <property type="match status" value="1"/>
</dbReference>
<dbReference type="InterPro" id="IPR050194">
    <property type="entry name" value="Glycosyltransferase_grp1"/>
</dbReference>
<reference evidence="2" key="1">
    <citation type="journal article" date="2005" name="Environ. Microbiol.">
        <title>Genetic and functional properties of uncultivated thermophilic crenarchaeotes from a subsurface gold mine as revealed by analysis of genome fragments.</title>
        <authorList>
            <person name="Nunoura T."/>
            <person name="Hirayama H."/>
            <person name="Takami H."/>
            <person name="Oida H."/>
            <person name="Nishi S."/>
            <person name="Shimamura S."/>
            <person name="Suzuki Y."/>
            <person name="Inagaki F."/>
            <person name="Takai K."/>
            <person name="Nealson K.H."/>
            <person name="Horikoshi K."/>
        </authorList>
    </citation>
    <scope>NUCLEOTIDE SEQUENCE</scope>
</reference>
<reference evidence="2" key="2">
    <citation type="journal article" date="2012" name="PLoS ONE">
        <title>A Deeply Branching Thermophilic Bacterium with an Ancient Acetyl-CoA Pathway Dominates a Subsurface Ecosystem.</title>
        <authorList>
            <person name="Takami H."/>
            <person name="Noguchi H."/>
            <person name="Takaki Y."/>
            <person name="Uchiyama I."/>
            <person name="Toyoda A."/>
            <person name="Nishi S."/>
            <person name="Chee G.-J."/>
            <person name="Arai W."/>
            <person name="Nunoura T."/>
            <person name="Itoh T."/>
            <person name="Hattori M."/>
            <person name="Takai K."/>
        </authorList>
    </citation>
    <scope>NUCLEOTIDE SEQUENCE</scope>
</reference>
<evidence type="ECO:0000259" key="1">
    <source>
        <dbReference type="Pfam" id="PF00534"/>
    </source>
</evidence>
<proteinExistence type="predicted"/>
<keyword evidence="2" id="KW-0808">Transferase</keyword>
<dbReference type="CDD" id="cd03801">
    <property type="entry name" value="GT4_PimA-like"/>
    <property type="match status" value="1"/>
</dbReference>
<feature type="domain" description="Glycosyl transferase family 1" evidence="1">
    <location>
        <begin position="203"/>
        <end position="357"/>
    </location>
</feature>